<dbReference type="GeneID" id="140014522"/>
<dbReference type="InterPro" id="IPR019999">
    <property type="entry name" value="Anth_synth_I-like"/>
</dbReference>
<name>A0ABM4VPW0_COFAR</name>
<evidence type="ECO:0000256" key="7">
    <source>
        <dbReference type="ARBA" id="ARBA00022962"/>
    </source>
</evidence>
<evidence type="ECO:0000256" key="3">
    <source>
        <dbReference type="ARBA" id="ARBA00005970"/>
    </source>
</evidence>
<dbReference type="InterPro" id="IPR029062">
    <property type="entry name" value="Class_I_gatase-like"/>
</dbReference>
<dbReference type="InterPro" id="IPR005802">
    <property type="entry name" value="ADC_synth_comp_1"/>
</dbReference>
<proteinExistence type="inferred from homology"/>
<feature type="transmembrane region" description="Helical" evidence="10">
    <location>
        <begin position="7"/>
        <end position="25"/>
    </location>
</feature>
<evidence type="ECO:0000256" key="4">
    <source>
        <dbReference type="ARBA" id="ARBA00013139"/>
    </source>
</evidence>
<evidence type="ECO:0000313" key="15">
    <source>
        <dbReference type="RefSeq" id="XP_071921564.1"/>
    </source>
</evidence>
<dbReference type="Gene3D" id="3.60.120.10">
    <property type="entry name" value="Anthranilate synthase"/>
    <property type="match status" value="1"/>
</dbReference>
<evidence type="ECO:0000259" key="13">
    <source>
        <dbReference type="Pfam" id="PF04715"/>
    </source>
</evidence>
<dbReference type="InterPro" id="IPR005801">
    <property type="entry name" value="ADC_synthase"/>
</dbReference>
<evidence type="ECO:0000256" key="6">
    <source>
        <dbReference type="ARBA" id="ARBA00022909"/>
    </source>
</evidence>
<dbReference type="InterPro" id="IPR015890">
    <property type="entry name" value="Chorismate_C"/>
</dbReference>
<dbReference type="SUPFAM" id="SSF56322">
    <property type="entry name" value="ADC synthase"/>
    <property type="match status" value="1"/>
</dbReference>
<dbReference type="CDD" id="cd01743">
    <property type="entry name" value="GATase1_Anthranilate_Synthase"/>
    <property type="match status" value="1"/>
</dbReference>
<dbReference type="PANTHER" id="PTHR11236">
    <property type="entry name" value="AMINOBENZOATE/ANTHRANILATE SYNTHASE"/>
    <property type="match status" value="1"/>
</dbReference>
<evidence type="ECO:0000313" key="14">
    <source>
        <dbReference type="Proteomes" id="UP001652660"/>
    </source>
</evidence>
<keyword evidence="6" id="KW-0289">Folate biosynthesis</keyword>
<dbReference type="PROSITE" id="PS51273">
    <property type="entry name" value="GATASE_TYPE_1"/>
    <property type="match status" value="1"/>
</dbReference>
<dbReference type="PRINTS" id="PR00099">
    <property type="entry name" value="CPSGATASE"/>
</dbReference>
<comment type="similarity">
    <text evidence="3">In the C-terminal section; belongs to the anthranilate synthase component I family.</text>
</comment>
<feature type="domain" description="Chorismate-utilising enzyme C-terminal" evidence="12">
    <location>
        <begin position="581"/>
        <end position="838"/>
    </location>
</feature>
<keyword evidence="5" id="KW-0808">Transferase</keyword>
<feature type="domain" description="Glutamine amidotransferase" evidence="11">
    <location>
        <begin position="73"/>
        <end position="194"/>
    </location>
</feature>
<evidence type="ECO:0000256" key="5">
    <source>
        <dbReference type="ARBA" id="ARBA00022679"/>
    </source>
</evidence>
<gene>
    <name evidence="15" type="primary">LOC140014522</name>
</gene>
<evidence type="ECO:0000256" key="2">
    <source>
        <dbReference type="ARBA" id="ARBA00005009"/>
    </source>
</evidence>
<keyword evidence="10" id="KW-0472">Membrane</keyword>
<dbReference type="InterPro" id="IPR006805">
    <property type="entry name" value="Anth_synth_I_N"/>
</dbReference>
<keyword evidence="7" id="KW-0315">Glutamine amidotransferase</keyword>
<dbReference type="Gene3D" id="3.40.50.880">
    <property type="match status" value="1"/>
</dbReference>
<feature type="domain" description="Anthranilate synthase component I N-terminal" evidence="13">
    <location>
        <begin position="378"/>
        <end position="526"/>
    </location>
</feature>
<keyword evidence="10" id="KW-1133">Transmembrane helix</keyword>
<dbReference type="InterPro" id="IPR017926">
    <property type="entry name" value="GATASE"/>
</dbReference>
<dbReference type="Pfam" id="PF00117">
    <property type="entry name" value="GATase"/>
    <property type="match status" value="2"/>
</dbReference>
<accession>A0ABM4VPW0</accession>
<protein>
    <recommendedName>
        <fullName evidence="4">aminodeoxychorismate synthase</fullName>
        <ecNumber evidence="4">2.6.1.85</ecNumber>
    </recommendedName>
    <alternativeName>
        <fullName evidence="8">Para-aminobenzoate synthase</fullName>
    </alternativeName>
    <alternativeName>
        <fullName evidence="9">p-aminobenzoic acid synthase</fullName>
    </alternativeName>
</protein>
<reference evidence="15" key="1">
    <citation type="submission" date="2025-08" db="UniProtKB">
        <authorList>
            <consortium name="RefSeq"/>
        </authorList>
    </citation>
    <scope>IDENTIFICATION</scope>
    <source>
        <tissue evidence="15">Leaves</tissue>
    </source>
</reference>
<dbReference type="Pfam" id="PF00425">
    <property type="entry name" value="Chorismate_bind"/>
    <property type="match status" value="1"/>
</dbReference>
<comment type="catalytic activity">
    <reaction evidence="1">
        <text>chorismate + L-glutamine = 4-amino-4-deoxychorismate + L-glutamate</text>
        <dbReference type="Rhea" id="RHEA:11672"/>
        <dbReference type="ChEBI" id="CHEBI:29748"/>
        <dbReference type="ChEBI" id="CHEBI:29985"/>
        <dbReference type="ChEBI" id="CHEBI:58359"/>
        <dbReference type="ChEBI" id="CHEBI:58406"/>
        <dbReference type="EC" id="2.6.1.85"/>
    </reaction>
</comment>
<dbReference type="SUPFAM" id="SSF52317">
    <property type="entry name" value="Class I glutamine amidotransferase-like"/>
    <property type="match status" value="1"/>
</dbReference>
<evidence type="ECO:0000259" key="12">
    <source>
        <dbReference type="Pfam" id="PF00425"/>
    </source>
</evidence>
<evidence type="ECO:0000256" key="8">
    <source>
        <dbReference type="ARBA" id="ARBA00031329"/>
    </source>
</evidence>
<dbReference type="RefSeq" id="XP_071921564.1">
    <property type="nucleotide sequence ID" value="XM_072065463.1"/>
</dbReference>
<dbReference type="PANTHER" id="PTHR11236:SF18">
    <property type="entry name" value="AMINODEOXYCHORISMATE SYNTHASE"/>
    <property type="match status" value="1"/>
</dbReference>
<keyword evidence="14" id="KW-1185">Reference proteome</keyword>
<evidence type="ECO:0000259" key="11">
    <source>
        <dbReference type="Pfam" id="PF00117"/>
    </source>
</evidence>
<organism evidence="14 15">
    <name type="scientific">Coffea arabica</name>
    <name type="common">Arabian coffee</name>
    <dbReference type="NCBI Taxonomy" id="13443"/>
    <lineage>
        <taxon>Eukaryota</taxon>
        <taxon>Viridiplantae</taxon>
        <taxon>Streptophyta</taxon>
        <taxon>Embryophyta</taxon>
        <taxon>Tracheophyta</taxon>
        <taxon>Spermatophyta</taxon>
        <taxon>Magnoliopsida</taxon>
        <taxon>eudicotyledons</taxon>
        <taxon>Gunneridae</taxon>
        <taxon>Pentapetalae</taxon>
        <taxon>asterids</taxon>
        <taxon>lamiids</taxon>
        <taxon>Gentianales</taxon>
        <taxon>Rubiaceae</taxon>
        <taxon>Ixoroideae</taxon>
        <taxon>Gardenieae complex</taxon>
        <taxon>Bertiereae - Coffeeae clade</taxon>
        <taxon>Coffeeae</taxon>
        <taxon>Coffea</taxon>
    </lineage>
</organism>
<comment type="pathway">
    <text evidence="2">Cofactor biosynthesis; tetrahydrofolate biosynthesis; 4-aminobenzoate from chorismate: step 1/2.</text>
</comment>
<dbReference type="PRINTS" id="PR00095">
    <property type="entry name" value="ANTSNTHASEI"/>
</dbReference>
<evidence type="ECO:0000256" key="10">
    <source>
        <dbReference type="SAM" id="Phobius"/>
    </source>
</evidence>
<evidence type="ECO:0000256" key="1">
    <source>
        <dbReference type="ARBA" id="ARBA00001000"/>
    </source>
</evidence>
<dbReference type="Pfam" id="PF04715">
    <property type="entry name" value="Anth_synt_I_N"/>
    <property type="match status" value="1"/>
</dbReference>
<dbReference type="Proteomes" id="UP001652660">
    <property type="component" value="Chromosome 9e"/>
</dbReference>
<sequence>MDHVKSLSWLYMSLNCFANLIYFFMVSLQHSLCLSPVVSVKAGKSKHIVGSCCNFLLFPPVVIRNDEWSWEDAYRVLYQEKAFHNIVISPGPGTPTCSADIGICLRVLLECRDIPILGVCLGHQALGYVHGAKVVRASVPVHGRLSDVEHNCCRLFHDIPSGRNSGFKVVRYHSLVIDPQSLPMELIPIAWTSSPEVVPFLGIQGYDSVSDAHDRQGDQQMFVDCIATKLNERKSWPSCHPQETKSEKVLMGIMHSTRPHYGLQFHPESVATGHGRQIFKNFADITKDYWFRFRSSSSPEGQVYAACMQVPDVSHLFQDVMRGHLVKKMDEAKHFNFYNMPKLKYLSNDVKFLKLRWRKLASPAGRLGGARDIFCKLFGDFKAENTFWLDSSSVEKERARFSFMGGKGGTLWKQVTFRLSNESDAEFRSGGYLSIEDAQGFTQSIILEDGFFDFLNKELHSFRYDKKDFEGLPFDFYGGYVGYIGYDLKVECGMALNRHKSRAPDACFFFSDNFVVIDHHKDDIYILSIHEQGTSASTWLDDAEQKLLSIENSTTKSLMFQVSQGSIDDPLKLGFSAGKSREQYMKDINNCQKFIKDGESYELCLTTQLKKKIGEMDPLGLYLNLREKNPAPYAAWLNFSKQNLCICCSSPERFLRLDRHGILEAKPIKGTIARGSTKQEDELLKLQLQYSEKDQAENLMIVDLLRNDLGRVCEPGSVHVPHLMEVESYATVHTMVSTIRGRKQANVSAIECVRAAFPGGSMTGAPKLRSMEILDTLENCSRGIYSGCIGFFSFNQTFDLNIVIRTVVIHEDEASIGAGGAITALSSPDEEYKEMILKTRAPASAVFDCESKSH</sequence>
<dbReference type="EC" id="2.6.1.85" evidence="4"/>
<evidence type="ECO:0000256" key="9">
    <source>
        <dbReference type="ARBA" id="ARBA00031904"/>
    </source>
</evidence>
<dbReference type="InterPro" id="IPR006221">
    <property type="entry name" value="TrpG/PapA_dom"/>
</dbReference>
<dbReference type="NCBIfam" id="TIGR00553">
    <property type="entry name" value="pabB"/>
    <property type="match status" value="1"/>
</dbReference>
<feature type="domain" description="Glutamine amidotransferase" evidence="11">
    <location>
        <begin position="245"/>
        <end position="283"/>
    </location>
</feature>
<keyword evidence="10" id="KW-0812">Transmembrane</keyword>